<organism evidence="1 2">
    <name type="scientific">Hymenobacter aerilatus</name>
    <dbReference type="NCBI Taxonomy" id="2932251"/>
    <lineage>
        <taxon>Bacteria</taxon>
        <taxon>Pseudomonadati</taxon>
        <taxon>Bacteroidota</taxon>
        <taxon>Cytophagia</taxon>
        <taxon>Cytophagales</taxon>
        <taxon>Hymenobacteraceae</taxon>
        <taxon>Hymenobacter</taxon>
    </lineage>
</organism>
<evidence type="ECO:0008006" key="3">
    <source>
        <dbReference type="Google" id="ProtNLM"/>
    </source>
</evidence>
<dbReference type="AlphaFoldDB" id="A0A8T9SR88"/>
<sequence>MAQPLADILPQLRIGNQAALVDFYRQHRAHFARWAQQQQQLTPEQAHQRLRNALLLFYDQVADGRLTKAPDDLRTHLYALALQTPATEADTAPELLPAAEAGRRRRLVLFFRQLSADSQRVLMYFYFRGYNFTKVAGKMGYPNAAVARQQKLSSLRTLADLHQRSRGATPA</sequence>
<gene>
    <name evidence="1" type="ORF">MUN82_17175</name>
</gene>
<dbReference type="RefSeq" id="WP_245092444.1">
    <property type="nucleotide sequence ID" value="NZ_CP095053.1"/>
</dbReference>
<name>A0A8T9SR88_9BACT</name>
<keyword evidence="2" id="KW-1185">Reference proteome</keyword>
<dbReference type="EMBL" id="CP095053">
    <property type="protein sequence ID" value="UOR04668.1"/>
    <property type="molecule type" value="Genomic_DNA"/>
</dbReference>
<proteinExistence type="predicted"/>
<reference evidence="1 2" key="1">
    <citation type="submission" date="2022-04" db="EMBL/GenBank/DDBJ databases">
        <title>Hymenobacter sp. isolated from the air.</title>
        <authorList>
            <person name="Won M."/>
            <person name="Lee C.-M."/>
            <person name="Woen H.-Y."/>
            <person name="Kwon S.-W."/>
        </authorList>
    </citation>
    <scope>NUCLEOTIDE SEQUENCE [LARGE SCALE GENOMIC DNA]</scope>
    <source>
        <strain evidence="2">5413 J-13</strain>
    </source>
</reference>
<protein>
    <recommendedName>
        <fullName evidence="3">Sigma-70 family RNA polymerase sigma factor</fullName>
    </recommendedName>
</protein>
<accession>A0A8T9SR88</accession>
<dbReference type="KEGG" id="haei:MUN82_17175"/>
<evidence type="ECO:0000313" key="2">
    <source>
        <dbReference type="Proteomes" id="UP000829925"/>
    </source>
</evidence>
<evidence type="ECO:0000313" key="1">
    <source>
        <dbReference type="EMBL" id="UOR04668.1"/>
    </source>
</evidence>
<dbReference type="Proteomes" id="UP000829925">
    <property type="component" value="Chromosome"/>
</dbReference>